<dbReference type="RefSeq" id="WP_168568114.1">
    <property type="nucleotide sequence ID" value="NZ_CP051167.1"/>
</dbReference>
<gene>
    <name evidence="2" type="ORF">HCG48_04665</name>
</gene>
<name>A0A6H1TUY1_9CYAN</name>
<organism evidence="2 3">
    <name type="scientific">Oxynema aestuarii AP17</name>
    <dbReference type="NCBI Taxonomy" id="2064643"/>
    <lineage>
        <taxon>Bacteria</taxon>
        <taxon>Bacillati</taxon>
        <taxon>Cyanobacteriota</taxon>
        <taxon>Cyanophyceae</taxon>
        <taxon>Oscillatoriophycideae</taxon>
        <taxon>Oscillatoriales</taxon>
        <taxon>Oscillatoriaceae</taxon>
        <taxon>Oxynema</taxon>
        <taxon>Oxynema aestuarii</taxon>
    </lineage>
</organism>
<dbReference type="EMBL" id="CP051167">
    <property type="protein sequence ID" value="QIZ69957.1"/>
    <property type="molecule type" value="Genomic_DNA"/>
</dbReference>
<accession>A0A6H1TUY1</accession>
<evidence type="ECO:0000313" key="3">
    <source>
        <dbReference type="Proteomes" id="UP000500857"/>
    </source>
</evidence>
<dbReference type="KEGG" id="oxy:HCG48_04665"/>
<dbReference type="Pfam" id="PF08670">
    <property type="entry name" value="MEKHLA"/>
    <property type="match status" value="1"/>
</dbReference>
<dbReference type="AlphaFoldDB" id="A0A6H1TUY1"/>
<feature type="domain" description="MEKHLA" evidence="1">
    <location>
        <begin position="17"/>
        <end position="157"/>
    </location>
</feature>
<keyword evidence="3" id="KW-1185">Reference proteome</keyword>
<sequence length="164" mass="18876">MSASISFPETDPTILRQTQLILNSFQDQLGYHLLEIEGSPDTIARSLFDAPFVVVSHGTEADPIFNYGNRQGLQLWEFSWDEFTRMPSRQCVEPSGFDERSQLLSQANQCGYITNYRGVRISRTGKRFIISDVILWNLHDETDRYCGQAATFPHWTFIDENCNE</sequence>
<dbReference type="Proteomes" id="UP000500857">
    <property type="component" value="Chromosome"/>
</dbReference>
<evidence type="ECO:0000313" key="2">
    <source>
        <dbReference type="EMBL" id="QIZ69957.1"/>
    </source>
</evidence>
<protein>
    <submittedName>
        <fullName evidence="2">MEKHLA domain-containing protein</fullName>
    </submittedName>
</protein>
<evidence type="ECO:0000259" key="1">
    <source>
        <dbReference type="Pfam" id="PF08670"/>
    </source>
</evidence>
<proteinExistence type="predicted"/>
<dbReference type="InterPro" id="IPR013978">
    <property type="entry name" value="MEKHLA"/>
</dbReference>
<reference evidence="2 3" key="1">
    <citation type="submission" date="2020-04" db="EMBL/GenBank/DDBJ databases">
        <authorList>
            <person name="Basu S."/>
            <person name="Maruthanayagam V."/>
            <person name="Chakraborty S."/>
            <person name="Pramanik A."/>
            <person name="Mukherjee J."/>
            <person name="Brink B."/>
        </authorList>
    </citation>
    <scope>NUCLEOTIDE SEQUENCE [LARGE SCALE GENOMIC DNA]</scope>
    <source>
        <strain evidence="2 3">AP17</strain>
    </source>
</reference>